<dbReference type="Proteomes" id="UP000030021">
    <property type="component" value="Unassembled WGS sequence"/>
</dbReference>
<dbReference type="GO" id="GO:0003677">
    <property type="term" value="F:DNA binding"/>
    <property type="evidence" value="ECO:0007669"/>
    <property type="project" value="InterPro"/>
</dbReference>
<dbReference type="AlphaFoldDB" id="A0A0A0HL86"/>
<feature type="domain" description="HTH merR-type" evidence="2">
    <location>
        <begin position="10"/>
        <end position="78"/>
    </location>
</feature>
<dbReference type="InterPro" id="IPR000551">
    <property type="entry name" value="MerR-type_HTH_dom"/>
</dbReference>
<sequence>MGKAADAFRTISEVADWLDVPAHVLRFWESKFTQVKPVKRAGGRRYYRPADMALLGGIKVLLHDQGMTIKGAQKYLRENGIQQVADMSPPLDEESQGAESGIALDVAPSPAKPAEVVTFARPAEPQDTETDTSAEEIDAEPQGSLWSQDSTKPEATAPLPEPMSETAPIDTPADPEIEQDTTGQTPAPEPEPVLEPEPATEATESAPPTETASTKADPSPDDTAAAPSPPRDLPADPTDHIDAAPGLLTAIGALPRPISPECAARLAPLVANLRAHVAAHTKDR</sequence>
<proteinExistence type="predicted"/>
<protein>
    <submittedName>
        <fullName evidence="3">Putative transcriptional regulator</fullName>
    </submittedName>
</protein>
<dbReference type="PATRIC" id="fig|1288298.3.peg.1468"/>
<feature type="compositionally biased region" description="Acidic residues" evidence="1">
    <location>
        <begin position="126"/>
        <end position="139"/>
    </location>
</feature>
<dbReference type="RefSeq" id="WP_037271496.1">
    <property type="nucleotide sequence ID" value="NZ_KN293978.2"/>
</dbReference>
<organism evidence="3 4">
    <name type="scientific">Roseovarius mucosus DSM 17069</name>
    <dbReference type="NCBI Taxonomy" id="1288298"/>
    <lineage>
        <taxon>Bacteria</taxon>
        <taxon>Pseudomonadati</taxon>
        <taxon>Pseudomonadota</taxon>
        <taxon>Alphaproteobacteria</taxon>
        <taxon>Rhodobacterales</taxon>
        <taxon>Roseobacteraceae</taxon>
        <taxon>Roseovarius</taxon>
    </lineage>
</organism>
<feature type="region of interest" description="Disordered" evidence="1">
    <location>
        <begin position="119"/>
        <end position="244"/>
    </location>
</feature>
<dbReference type="CDD" id="cd04765">
    <property type="entry name" value="HTH_MlrA-like_sg2"/>
    <property type="match status" value="1"/>
</dbReference>
<dbReference type="EMBL" id="AONH01000007">
    <property type="protein sequence ID" value="KGM88622.1"/>
    <property type="molecule type" value="Genomic_DNA"/>
</dbReference>
<evidence type="ECO:0000313" key="3">
    <source>
        <dbReference type="EMBL" id="KGM88622.1"/>
    </source>
</evidence>
<comment type="caution">
    <text evidence="3">The sequence shown here is derived from an EMBL/GenBank/DDBJ whole genome shotgun (WGS) entry which is preliminary data.</text>
</comment>
<reference evidence="3 4" key="1">
    <citation type="submission" date="2013-01" db="EMBL/GenBank/DDBJ databases">
        <authorList>
            <person name="Fiebig A."/>
            <person name="Goeker M."/>
            <person name="Klenk H.-P.P."/>
        </authorList>
    </citation>
    <scope>NUCLEOTIDE SEQUENCE [LARGE SCALE GENOMIC DNA]</scope>
    <source>
        <strain evidence="3 4">DSM 17069</strain>
    </source>
</reference>
<evidence type="ECO:0000256" key="1">
    <source>
        <dbReference type="SAM" id="MobiDB-lite"/>
    </source>
</evidence>
<dbReference type="eggNOG" id="COG0789">
    <property type="taxonomic scope" value="Bacteria"/>
</dbReference>
<name>A0A0A0HL86_9RHOB</name>
<dbReference type="Pfam" id="PF13411">
    <property type="entry name" value="MerR_1"/>
    <property type="match status" value="1"/>
</dbReference>
<dbReference type="SMART" id="SM00422">
    <property type="entry name" value="HTH_MERR"/>
    <property type="match status" value="1"/>
</dbReference>
<dbReference type="HOGENOM" id="CLU_045945_2_0_5"/>
<evidence type="ECO:0000313" key="4">
    <source>
        <dbReference type="Proteomes" id="UP000030021"/>
    </source>
</evidence>
<accession>A0A0A0HL86</accession>
<dbReference type="InterPro" id="IPR009061">
    <property type="entry name" value="DNA-bd_dom_put_sf"/>
</dbReference>
<feature type="compositionally biased region" description="Low complexity" evidence="1">
    <location>
        <begin position="196"/>
        <end position="212"/>
    </location>
</feature>
<dbReference type="Gene3D" id="1.10.1660.10">
    <property type="match status" value="1"/>
</dbReference>
<feature type="compositionally biased region" description="Basic and acidic residues" evidence="1">
    <location>
        <begin position="233"/>
        <end position="242"/>
    </location>
</feature>
<dbReference type="OrthoDB" id="9810140at2"/>
<gene>
    <name evidence="3" type="ORF">rosmuc_01457</name>
</gene>
<dbReference type="PROSITE" id="PS50937">
    <property type="entry name" value="HTH_MERR_2"/>
    <property type="match status" value="1"/>
</dbReference>
<dbReference type="GO" id="GO:0006355">
    <property type="term" value="P:regulation of DNA-templated transcription"/>
    <property type="evidence" value="ECO:0007669"/>
    <property type="project" value="InterPro"/>
</dbReference>
<dbReference type="SUPFAM" id="SSF46955">
    <property type="entry name" value="Putative DNA-binding domain"/>
    <property type="match status" value="1"/>
</dbReference>
<evidence type="ECO:0000259" key="2">
    <source>
        <dbReference type="PROSITE" id="PS50937"/>
    </source>
</evidence>